<dbReference type="GeneID" id="28542594"/>
<evidence type="ECO:0000256" key="1">
    <source>
        <dbReference type="SAM" id="SignalP"/>
    </source>
</evidence>
<feature type="signal peptide" evidence="1">
    <location>
        <begin position="1"/>
        <end position="22"/>
    </location>
</feature>
<reference evidence="3" key="1">
    <citation type="submission" date="2014-09" db="EMBL/GenBank/DDBJ databases">
        <authorList>
            <person name="Hjerde E."/>
        </authorList>
    </citation>
    <scope>NUCLEOTIDE SEQUENCE [LARGE SCALE GENOMIC DNA]</scope>
    <source>
        <strain evidence="3">06/09/139</strain>
    </source>
</reference>
<keyword evidence="1" id="KW-0732">Signal</keyword>
<dbReference type="NCBIfam" id="NF041442">
    <property type="entry name" value="YgjJ"/>
    <property type="match status" value="1"/>
</dbReference>
<dbReference type="SUPFAM" id="SSF56935">
    <property type="entry name" value="Porins"/>
    <property type="match status" value="1"/>
</dbReference>
<dbReference type="EMBL" id="LN554847">
    <property type="protein sequence ID" value="CED56995.1"/>
    <property type="molecule type" value="Genomic_DNA"/>
</dbReference>
<dbReference type="Proteomes" id="UP000032427">
    <property type="component" value="Chromosome 2"/>
</dbReference>
<accession>A0A090I5X0</accession>
<dbReference type="HOGENOM" id="CLU_936089_0_0_6"/>
<dbReference type="OrthoDB" id="6501528at2"/>
<gene>
    <name evidence="2" type="ORF">AWOD_II_0347</name>
</gene>
<protein>
    <submittedName>
        <fullName evidence="2">Putative exported protein</fullName>
    </submittedName>
</protein>
<evidence type="ECO:0000313" key="3">
    <source>
        <dbReference type="Proteomes" id="UP000032427"/>
    </source>
</evidence>
<name>A0A090I5X0_9GAMM</name>
<evidence type="ECO:0000313" key="2">
    <source>
        <dbReference type="EMBL" id="CED56995.1"/>
    </source>
</evidence>
<dbReference type="AlphaFoldDB" id="A0A090I5X0"/>
<organism evidence="2 3">
    <name type="scientific">Aliivibrio wodanis</name>
    <dbReference type="NCBI Taxonomy" id="80852"/>
    <lineage>
        <taxon>Bacteria</taxon>
        <taxon>Pseudomonadati</taxon>
        <taxon>Pseudomonadota</taxon>
        <taxon>Gammaproteobacteria</taxon>
        <taxon>Vibrionales</taxon>
        <taxon>Vibrionaceae</taxon>
        <taxon>Aliivibrio</taxon>
    </lineage>
</organism>
<dbReference type="PATRIC" id="fig|80852.17.peg.3105"/>
<dbReference type="KEGG" id="awd:AWOD_II_0347"/>
<feature type="chain" id="PRO_5001857148" evidence="1">
    <location>
        <begin position="23"/>
        <end position="331"/>
    </location>
</feature>
<sequence length="331" mass="36668">MKPTFAKLSLLSTLLLAANVHAIETDFYGEMGIGGRTFFDGDDKGRYSDGTYIEGGLAIEEGNWFGLIYGEGWTVQADDEGNAWATGHGWGGFEGGINRFYAGYRTDAGTEFIAGRIDSSLDDIQWWGDATPENGYTLPNTRDVNVGIKIRNEVGGLRYSVSAAPESDFSEDDALVNFGKYDEYTNKYSYAAFVNGYVQYDIAEDLTLLGGAEFTDGDGEMYLIGAEYKTLSARVWHHTDQGNDISEGTETGIMTSAYYEVAKGVYLSAAYNYANTKLDTAEDETTSYINGGVWYEYADGKFATAIDTKFFMGNDTTESDNEIFIMQYYYW</sequence>
<keyword evidence="3" id="KW-1185">Reference proteome</keyword>
<dbReference type="InterPro" id="IPR048107">
    <property type="entry name" value="YgjJ-like"/>
</dbReference>
<proteinExistence type="predicted"/>